<name>A0A8H7IPG4_9PEZI</name>
<evidence type="ECO:0000256" key="4">
    <source>
        <dbReference type="ARBA" id="ARBA00022729"/>
    </source>
</evidence>
<dbReference type="PANTHER" id="PTHR31736">
    <property type="match status" value="1"/>
</dbReference>
<evidence type="ECO:0000256" key="8">
    <source>
        <dbReference type="ARBA" id="ARBA00023295"/>
    </source>
</evidence>
<evidence type="ECO:0000256" key="3">
    <source>
        <dbReference type="ARBA" id="ARBA00022525"/>
    </source>
</evidence>
<keyword evidence="7" id="KW-0325">Glycoprotein</keyword>
<accession>A0A8H7IPG4</accession>
<evidence type="ECO:0000256" key="5">
    <source>
        <dbReference type="ARBA" id="ARBA00022737"/>
    </source>
</evidence>
<dbReference type="GO" id="GO:0045490">
    <property type="term" value="P:pectin catabolic process"/>
    <property type="evidence" value="ECO:0007669"/>
    <property type="project" value="UniProtKB-ARBA"/>
</dbReference>
<dbReference type="GO" id="GO:0071555">
    <property type="term" value="P:cell wall organization"/>
    <property type="evidence" value="ECO:0007669"/>
    <property type="project" value="UniProtKB-KW"/>
</dbReference>
<evidence type="ECO:0000256" key="9">
    <source>
        <dbReference type="ARBA" id="ARBA00023316"/>
    </source>
</evidence>
<gene>
    <name evidence="11" type="ORF">BFW01_g10585</name>
</gene>
<evidence type="ECO:0000256" key="1">
    <source>
        <dbReference type="ARBA" id="ARBA00004613"/>
    </source>
</evidence>
<dbReference type="InterPro" id="IPR006626">
    <property type="entry name" value="PbH1"/>
</dbReference>
<keyword evidence="3" id="KW-0964">Secreted</keyword>
<dbReference type="SMART" id="SM00710">
    <property type="entry name" value="PbH1"/>
    <property type="match status" value="5"/>
</dbReference>
<reference evidence="11" key="2">
    <citation type="journal article" date="2018" name="DNA Res.">
        <title>Comparative genome and transcriptome analyses reveal adaptations to opportunistic infections in woody plant degrading pathogens of Botryosphaeriaceae.</title>
        <authorList>
            <person name="Yan J.Y."/>
            <person name="Zhao W.S."/>
            <person name="Chen Z."/>
            <person name="Xing Q.K."/>
            <person name="Zhang W."/>
            <person name="Chethana K.W.T."/>
            <person name="Xue M.F."/>
            <person name="Xu J.P."/>
            <person name="Phillips A.J.L."/>
            <person name="Wang Y."/>
            <person name="Liu J.H."/>
            <person name="Liu M."/>
            <person name="Zhou Y."/>
            <person name="Jayawardena R.S."/>
            <person name="Manawasinghe I.S."/>
            <person name="Huang J.B."/>
            <person name="Qiao G.H."/>
            <person name="Fu C.Y."/>
            <person name="Guo F.F."/>
            <person name="Dissanayake A.J."/>
            <person name="Peng Y.L."/>
            <person name="Hyde K.D."/>
            <person name="Li X.H."/>
        </authorList>
    </citation>
    <scope>NUCLEOTIDE SEQUENCE</scope>
    <source>
        <strain evidence="11">CSS-01s</strain>
    </source>
</reference>
<dbReference type="Proteomes" id="UP000627934">
    <property type="component" value="Unassembled WGS sequence"/>
</dbReference>
<evidence type="ECO:0000313" key="12">
    <source>
        <dbReference type="Proteomes" id="UP000627934"/>
    </source>
</evidence>
<proteinExistence type="inferred from homology"/>
<organism evidence="11 12">
    <name type="scientific">Lasiodiplodia theobromae</name>
    <dbReference type="NCBI Taxonomy" id="45133"/>
    <lineage>
        <taxon>Eukaryota</taxon>
        <taxon>Fungi</taxon>
        <taxon>Dikarya</taxon>
        <taxon>Ascomycota</taxon>
        <taxon>Pezizomycotina</taxon>
        <taxon>Dothideomycetes</taxon>
        <taxon>Dothideomycetes incertae sedis</taxon>
        <taxon>Botryosphaeriales</taxon>
        <taxon>Botryosphaeriaceae</taxon>
        <taxon>Lasiodiplodia</taxon>
    </lineage>
</organism>
<evidence type="ECO:0000256" key="2">
    <source>
        <dbReference type="ARBA" id="ARBA00008834"/>
    </source>
</evidence>
<keyword evidence="5" id="KW-0677">Repeat</keyword>
<keyword evidence="4" id="KW-0732">Signal</keyword>
<sequence length="1004" mass="111495">MSRHKARASKSDFNIVPYRCSPAPHARQGAPDAQASSRFLFVEVHGPHRKHRQALRYDRSTQELKSHVMLVTSERKRKTRAKHDDGASDDLPELQVLARLPPDCRTGLTSDIDTHLIDPFDVLPVQGSPRLHEAMRYFFENYPGPTPMTDGESFAPLLFLVLMASDIFVCDRNRYKRERVQWENTEYHLCYGEPAGYYNTLFVYEILQNLARNTDCLTVTANKYLTWTIRAVREGMPKKGEDKPITDSFVATVGGLSVVEVFIGHWAEAESHREGMLALVAARGGIFTFSHLAQRTIKWIEYLCCAANATAPTLPPLPLLPLPAELDAMASVAHQRSMTLLPREFSEEEDDDDEIVDSADDYYYYGEISTIVRELHIVSFGSMLFRGRPVATVIDDVEHRLLEELVRRQKLHQLHQHQRRHSSPHSPASVAAIGVLSFETVYDAVLLAAHVYIWAALNPGPKEMAANSVFSARLRDLLDVSDLVERWPGETTSSMESLLWVLFMGWGVSAQQRGDVKGAMGMAMWYAARIFETMEAMGMRGEEELSETLKAFPWVDDFCRGPCGVLWNISRPLLSLSMMLRNSLVAALCVPAFVFAQDTSPDNTCVVQPAPNGTDSAPAIIQAFHKCGHNDAANRGKVVFLNETYTVKSVMNTTGLSNVDVDIQGTLLWDTNIPYWLNASLPVGYQNQSSAWLFGGENLRWTGNGYGTLDGNGQVWYDFVNGTNNYKGRPHAITITGTKDSVFEATRFVQSQMWTMTIIHSENILLEDIYINSTDIKQAVGFDFSSLNTDGADTVYANNITFRRWIVDNGDDSISTKANSTNILIEDCEFHTGLGVAIGSIGQYDGVYETIENVTARNIIINNMRYGVYVKTWTGNSTGYPPNGGGGGLGYAANMTFENFELRNASGIMAVTQCTSYNGATGGCDTSEFNIRDMVMRNWTGTTTSDVVAAIQCSAKSPCTGITIEGIDLLDTVNSTAPANWLCSNVEGPIGFNCTGEPWEENNR</sequence>
<dbReference type="GO" id="GO:0005576">
    <property type="term" value="C:extracellular region"/>
    <property type="evidence" value="ECO:0007669"/>
    <property type="project" value="UniProtKB-SubCell"/>
</dbReference>
<evidence type="ECO:0000256" key="6">
    <source>
        <dbReference type="ARBA" id="ARBA00022801"/>
    </source>
</evidence>
<keyword evidence="9" id="KW-0961">Cell wall biogenesis/degradation</keyword>
<comment type="subcellular location">
    <subcellularLocation>
        <location evidence="1">Secreted</location>
    </subcellularLocation>
</comment>
<dbReference type="Gene3D" id="2.160.20.10">
    <property type="entry name" value="Single-stranded right-handed beta-helix, Pectin lyase-like"/>
    <property type="match status" value="1"/>
</dbReference>
<dbReference type="AlphaFoldDB" id="A0A8H7IPG4"/>
<keyword evidence="6 10" id="KW-0378">Hydrolase</keyword>
<reference evidence="11" key="1">
    <citation type="submission" date="2016-08" db="EMBL/GenBank/DDBJ databases">
        <authorList>
            <person name="Yan J."/>
        </authorList>
    </citation>
    <scope>NUCLEOTIDE SEQUENCE</scope>
    <source>
        <strain evidence="11">CSS-01s</strain>
    </source>
</reference>
<comment type="caution">
    <text evidence="11">The sequence shown here is derived from an EMBL/GenBank/DDBJ whole genome shotgun (WGS) entry which is preliminary data.</text>
</comment>
<evidence type="ECO:0000256" key="10">
    <source>
        <dbReference type="RuleBase" id="RU361169"/>
    </source>
</evidence>
<dbReference type="SUPFAM" id="SSF51126">
    <property type="entry name" value="Pectin lyase-like"/>
    <property type="match status" value="1"/>
</dbReference>
<dbReference type="GO" id="GO:0004650">
    <property type="term" value="F:polygalacturonase activity"/>
    <property type="evidence" value="ECO:0007669"/>
    <property type="project" value="InterPro"/>
</dbReference>
<evidence type="ECO:0000313" key="11">
    <source>
        <dbReference type="EMBL" id="KAF9629382.1"/>
    </source>
</evidence>
<dbReference type="PANTHER" id="PTHR31736:SF8">
    <property type="entry name" value="PUTATIVE (AFU_ORTHOLOGUE AFUA_7G06410)-RELATED"/>
    <property type="match status" value="1"/>
</dbReference>
<dbReference type="Pfam" id="PF00295">
    <property type="entry name" value="Glyco_hydro_28"/>
    <property type="match status" value="1"/>
</dbReference>
<dbReference type="EMBL" id="MDYX01000024">
    <property type="protein sequence ID" value="KAF9629382.1"/>
    <property type="molecule type" value="Genomic_DNA"/>
</dbReference>
<keyword evidence="8 10" id="KW-0326">Glycosidase</keyword>
<dbReference type="InterPro" id="IPR000743">
    <property type="entry name" value="Glyco_hydro_28"/>
</dbReference>
<comment type="similarity">
    <text evidence="2 10">Belongs to the glycosyl hydrolase 28 family.</text>
</comment>
<dbReference type="InterPro" id="IPR011050">
    <property type="entry name" value="Pectin_lyase_fold/virulence"/>
</dbReference>
<protein>
    <submittedName>
        <fullName evidence="11">Glycoside hydrolase family 28</fullName>
    </submittedName>
</protein>
<evidence type="ECO:0000256" key="7">
    <source>
        <dbReference type="ARBA" id="ARBA00023180"/>
    </source>
</evidence>
<dbReference type="InterPro" id="IPR012334">
    <property type="entry name" value="Pectin_lyas_fold"/>
</dbReference>